<dbReference type="PANTHER" id="PTHR38015:SF1">
    <property type="entry name" value="OPINE DEHYDROGENASE DOMAIN-CONTAINING PROTEIN"/>
    <property type="match status" value="1"/>
</dbReference>
<dbReference type="InterPro" id="IPR051729">
    <property type="entry name" value="Opine/Lysopine_DH"/>
</dbReference>
<reference evidence="4 5" key="1">
    <citation type="submission" date="2019-03" db="EMBL/GenBank/DDBJ databases">
        <title>Genomic Encyclopedia of Type Strains, Phase IV (KMG-IV): sequencing the most valuable type-strain genomes for metagenomic binning, comparative biology and taxonomic classification.</title>
        <authorList>
            <person name="Goeker M."/>
        </authorList>
    </citation>
    <scope>NUCLEOTIDE SEQUENCE [LARGE SCALE GENOMIC DNA]</scope>
    <source>
        <strain evidence="4 5">DSM 12121</strain>
    </source>
</reference>
<proteinExistence type="predicted"/>
<dbReference type="Proteomes" id="UP000295129">
    <property type="component" value="Unassembled WGS sequence"/>
</dbReference>
<dbReference type="SUPFAM" id="SSF48179">
    <property type="entry name" value="6-phosphogluconate dehydrogenase C-terminal domain-like"/>
    <property type="match status" value="1"/>
</dbReference>
<dbReference type="GO" id="GO:0016616">
    <property type="term" value="F:oxidoreductase activity, acting on the CH-OH group of donors, NAD or NADP as acceptor"/>
    <property type="evidence" value="ECO:0007669"/>
    <property type="project" value="InterPro"/>
</dbReference>
<dbReference type="InterPro" id="IPR003421">
    <property type="entry name" value="Opine_DH"/>
</dbReference>
<evidence type="ECO:0000313" key="4">
    <source>
        <dbReference type="EMBL" id="TDN48392.1"/>
    </source>
</evidence>
<dbReference type="OrthoDB" id="6135265at2"/>
<keyword evidence="5" id="KW-1185">Reference proteome</keyword>
<evidence type="ECO:0000313" key="5">
    <source>
        <dbReference type="Proteomes" id="UP000295129"/>
    </source>
</evidence>
<dbReference type="PANTHER" id="PTHR38015">
    <property type="entry name" value="BLR6086 PROTEIN"/>
    <property type="match status" value="1"/>
</dbReference>
<dbReference type="GO" id="GO:0046168">
    <property type="term" value="P:glycerol-3-phosphate catabolic process"/>
    <property type="evidence" value="ECO:0007669"/>
    <property type="project" value="InterPro"/>
</dbReference>
<dbReference type="Gene3D" id="1.10.1040.10">
    <property type="entry name" value="N-(1-d-carboxylethyl)-l-norvaline Dehydrogenase, domain 2"/>
    <property type="match status" value="1"/>
</dbReference>
<dbReference type="SUPFAM" id="SSF51735">
    <property type="entry name" value="NAD(P)-binding Rossmann-fold domains"/>
    <property type="match status" value="1"/>
</dbReference>
<dbReference type="Pfam" id="PF02317">
    <property type="entry name" value="Octopine_DH"/>
    <property type="match status" value="1"/>
</dbReference>
<protein>
    <submittedName>
        <fullName evidence="4">Opine dehydrogenase</fullName>
    </submittedName>
</protein>
<dbReference type="InterPro" id="IPR008927">
    <property type="entry name" value="6-PGluconate_DH-like_C_sf"/>
</dbReference>
<sequence length="360" mass="39083">MDRVAVLGAGNGGQALAGSLASRGFEVCLYARNLEKLGEVRHSRLIRGYGVESWLASLAVVTDSLEFALGAADVIFVVTTADAHGELAVQMAPYLRHGQLVVLSPGRTGGVLEFRQALRQHCQAEVCVAEAQSLIYACRLEGPGRVKLIGRKERVLLGTWPAERAVTAVERIKPLFDCFQPARNLLETGLANMGAVLHPSITLLNAGTIDRGQRFFFYQDVTERIADLVARLDAERIGLGRAYGLELDSLQEWMLKAYPQTHAVSLAEQMRTSPSYYDILAPGLLDSRLLSEDVPTGLVPFEELARAAGMELPLTRALVDLASAILGRDFRRSGRTLKRMGLEGMSALDIRTVIEGGAGL</sequence>
<keyword evidence="1" id="KW-0560">Oxidoreductase</keyword>
<organism evidence="4 5">
    <name type="scientific">Azoarcus indigens</name>
    <dbReference type="NCBI Taxonomy" id="29545"/>
    <lineage>
        <taxon>Bacteria</taxon>
        <taxon>Pseudomonadati</taxon>
        <taxon>Pseudomonadota</taxon>
        <taxon>Betaproteobacteria</taxon>
        <taxon>Rhodocyclales</taxon>
        <taxon>Zoogloeaceae</taxon>
        <taxon>Azoarcus</taxon>
    </lineage>
</organism>
<feature type="domain" description="Glycerol-3-phosphate dehydrogenase NAD-dependent N-terminal" evidence="2">
    <location>
        <begin position="4"/>
        <end position="102"/>
    </location>
</feature>
<dbReference type="EMBL" id="SNVV01000015">
    <property type="protein sequence ID" value="TDN48392.1"/>
    <property type="molecule type" value="Genomic_DNA"/>
</dbReference>
<feature type="domain" description="Opine dehydrogenase" evidence="3">
    <location>
        <begin position="182"/>
        <end position="326"/>
    </location>
</feature>
<name>A0A4V3BLW6_9RHOO</name>
<dbReference type="AlphaFoldDB" id="A0A4V3BLW6"/>
<evidence type="ECO:0000259" key="3">
    <source>
        <dbReference type="Pfam" id="PF02317"/>
    </source>
</evidence>
<accession>A0A4V3BLW6</accession>
<dbReference type="GO" id="GO:0051287">
    <property type="term" value="F:NAD binding"/>
    <property type="evidence" value="ECO:0007669"/>
    <property type="project" value="InterPro"/>
</dbReference>
<dbReference type="RefSeq" id="WP_133593515.1">
    <property type="nucleotide sequence ID" value="NZ_SNVV01000015.1"/>
</dbReference>
<comment type="caution">
    <text evidence="4">The sequence shown here is derived from an EMBL/GenBank/DDBJ whole genome shotgun (WGS) entry which is preliminary data.</text>
</comment>
<dbReference type="InterPro" id="IPR013328">
    <property type="entry name" value="6PGD_dom2"/>
</dbReference>
<evidence type="ECO:0000256" key="1">
    <source>
        <dbReference type="ARBA" id="ARBA00023002"/>
    </source>
</evidence>
<dbReference type="InterPro" id="IPR036291">
    <property type="entry name" value="NAD(P)-bd_dom_sf"/>
</dbReference>
<gene>
    <name evidence="4" type="ORF">C7389_11558</name>
</gene>
<dbReference type="Gene3D" id="3.40.50.720">
    <property type="entry name" value="NAD(P)-binding Rossmann-like Domain"/>
    <property type="match status" value="1"/>
</dbReference>
<evidence type="ECO:0000259" key="2">
    <source>
        <dbReference type="Pfam" id="PF01210"/>
    </source>
</evidence>
<dbReference type="Pfam" id="PF01210">
    <property type="entry name" value="NAD_Gly3P_dh_N"/>
    <property type="match status" value="1"/>
</dbReference>
<dbReference type="InterPro" id="IPR011128">
    <property type="entry name" value="G3P_DH_NAD-dep_N"/>
</dbReference>